<dbReference type="KEGG" id="cok:COCCU_06800"/>
<dbReference type="GO" id="GO:0006753">
    <property type="term" value="P:nucleoside phosphate metabolic process"/>
    <property type="evidence" value="ECO:0007669"/>
    <property type="project" value="TreeGrafter"/>
</dbReference>
<accession>A0A6B8W7L9</accession>
<dbReference type="Gene3D" id="3.90.79.10">
    <property type="entry name" value="Nucleoside Triphosphate Pyrophosphohydrolase"/>
    <property type="match status" value="1"/>
</dbReference>
<sequence length="215" mass="23737">MTTHDFTVLNSELLVDAPIIGLRRDEVSMPGGGSAHREIVEHFGAVAVVAEREGEIAMVNQYRRSVNQRLWELPAGLLDIAEEDPLTCARRELEEEAGLAAQHWELLSDLFTSPGICDEAVRIYLARELREVPRPPAEHEEADLIFNWVPIEKARAMVMSGEINNAIAITGIMTAAEVLAGRAVARPADTSFPQRPEALAQRRIAAGRVPDMKKL</sequence>
<dbReference type="EC" id="3.6.1.13" evidence="3"/>
<dbReference type="GO" id="GO:0019693">
    <property type="term" value="P:ribose phosphate metabolic process"/>
    <property type="evidence" value="ECO:0007669"/>
    <property type="project" value="TreeGrafter"/>
</dbReference>
<dbReference type="RefSeq" id="WP_156230806.1">
    <property type="nucleotide sequence ID" value="NZ_CP046455.1"/>
</dbReference>
<dbReference type="PANTHER" id="PTHR11839">
    <property type="entry name" value="UDP/ADP-SUGAR PYROPHOSPHATASE"/>
    <property type="match status" value="1"/>
</dbReference>
<dbReference type="AlphaFoldDB" id="A0A6B8W7L9"/>
<dbReference type="Proteomes" id="UP000424462">
    <property type="component" value="Chromosome"/>
</dbReference>
<dbReference type="GO" id="GO:0005829">
    <property type="term" value="C:cytosol"/>
    <property type="evidence" value="ECO:0007669"/>
    <property type="project" value="TreeGrafter"/>
</dbReference>
<dbReference type="Pfam" id="PF00293">
    <property type="entry name" value="NUDIX"/>
    <property type="match status" value="1"/>
</dbReference>
<evidence type="ECO:0000259" key="2">
    <source>
        <dbReference type="PROSITE" id="PS51462"/>
    </source>
</evidence>
<dbReference type="PANTHER" id="PTHR11839:SF31">
    <property type="entry name" value="ADP-RIBOSE PYROPHOSPHATASE"/>
    <property type="match status" value="1"/>
</dbReference>
<reference evidence="3 4" key="1">
    <citation type="submission" date="2019-11" db="EMBL/GenBank/DDBJ databases">
        <title>Complete genome sequence of Corynebacterium kalinowskii 1959, a novel Corynebacterium species isolated from soil of a small paddock in Vilsendorf, Germany.</title>
        <authorList>
            <person name="Schaffert L."/>
            <person name="Ruwe M."/>
            <person name="Milse J."/>
            <person name="Hanuschka K."/>
            <person name="Ortseifen V."/>
            <person name="Droste J."/>
            <person name="Brandt D."/>
            <person name="Schlueter L."/>
            <person name="Kutter Y."/>
            <person name="Vinke S."/>
            <person name="Viehoefer P."/>
            <person name="Jacob L."/>
            <person name="Luebke N.-C."/>
            <person name="Schulte-Berndt E."/>
            <person name="Hain C."/>
            <person name="Linder M."/>
            <person name="Schmidt P."/>
            <person name="Wollenschlaeger L."/>
            <person name="Luttermann T."/>
            <person name="Thieme E."/>
            <person name="Hassa J."/>
            <person name="Haak M."/>
            <person name="Wittchen M."/>
            <person name="Mentz A."/>
            <person name="Persicke M."/>
            <person name="Busche T."/>
            <person name="Ruckert C."/>
        </authorList>
    </citation>
    <scope>NUCLEOTIDE SEQUENCE [LARGE SCALE GENOMIC DNA]</scope>
    <source>
        <strain evidence="3 4">2039</strain>
    </source>
</reference>
<name>A0A6B8W7L9_9CORY</name>
<keyword evidence="4" id="KW-1185">Reference proteome</keyword>
<keyword evidence="1 3" id="KW-0378">Hydrolase</keyword>
<evidence type="ECO:0000256" key="1">
    <source>
        <dbReference type="ARBA" id="ARBA00022801"/>
    </source>
</evidence>
<dbReference type="EMBL" id="CP046455">
    <property type="protein sequence ID" value="QGU07295.1"/>
    <property type="molecule type" value="Genomic_DNA"/>
</dbReference>
<dbReference type="CDD" id="cd24158">
    <property type="entry name" value="NUDIX_ADPRase_Rv1700"/>
    <property type="match status" value="1"/>
</dbReference>
<evidence type="ECO:0000313" key="3">
    <source>
        <dbReference type="EMBL" id="QGU07295.1"/>
    </source>
</evidence>
<dbReference type="PROSITE" id="PS51462">
    <property type="entry name" value="NUDIX"/>
    <property type="match status" value="1"/>
</dbReference>
<dbReference type="InterPro" id="IPR015797">
    <property type="entry name" value="NUDIX_hydrolase-like_dom_sf"/>
</dbReference>
<protein>
    <submittedName>
        <fullName evidence="3">ADP-ribose pyrophosphatase</fullName>
        <ecNumber evidence="3">3.6.1.13</ecNumber>
    </submittedName>
</protein>
<proteinExistence type="predicted"/>
<gene>
    <name evidence="3" type="primary">nudF</name>
    <name evidence="3" type="ORF">COCCU_06800</name>
</gene>
<dbReference type="GO" id="GO:0047631">
    <property type="term" value="F:ADP-ribose diphosphatase activity"/>
    <property type="evidence" value="ECO:0007669"/>
    <property type="project" value="UniProtKB-EC"/>
</dbReference>
<evidence type="ECO:0000313" key="4">
    <source>
        <dbReference type="Proteomes" id="UP000424462"/>
    </source>
</evidence>
<feature type="domain" description="Nudix hydrolase" evidence="2">
    <location>
        <begin position="41"/>
        <end position="171"/>
    </location>
</feature>
<dbReference type="InterPro" id="IPR000086">
    <property type="entry name" value="NUDIX_hydrolase_dom"/>
</dbReference>
<organism evidence="3 4">
    <name type="scientific">Corynebacterium occultum</name>
    <dbReference type="NCBI Taxonomy" id="2675219"/>
    <lineage>
        <taxon>Bacteria</taxon>
        <taxon>Bacillati</taxon>
        <taxon>Actinomycetota</taxon>
        <taxon>Actinomycetes</taxon>
        <taxon>Mycobacteriales</taxon>
        <taxon>Corynebacteriaceae</taxon>
        <taxon>Corynebacterium</taxon>
    </lineage>
</organism>
<dbReference type="SUPFAM" id="SSF55811">
    <property type="entry name" value="Nudix"/>
    <property type="match status" value="1"/>
</dbReference>